<dbReference type="PANTHER" id="PTHR36842">
    <property type="entry name" value="PROTEIN TOLB HOMOLOG"/>
    <property type="match status" value="1"/>
</dbReference>
<evidence type="ECO:0000313" key="3">
    <source>
        <dbReference type="Proteomes" id="UP000002408"/>
    </source>
</evidence>
<keyword evidence="3" id="KW-1185">Reference proteome</keyword>
<feature type="domain" description="PKD" evidence="1">
    <location>
        <begin position="232"/>
        <end position="279"/>
    </location>
</feature>
<dbReference type="GeneID" id="5410497"/>
<dbReference type="Gene3D" id="2.60.40.10">
    <property type="entry name" value="Immunoglobulins"/>
    <property type="match status" value="4"/>
</dbReference>
<dbReference type="RefSeq" id="WP_012107998.1">
    <property type="nucleotide sequence ID" value="NC_009712.1"/>
</dbReference>
<dbReference type="Pfam" id="PF00801">
    <property type="entry name" value="PKD"/>
    <property type="match status" value="2"/>
</dbReference>
<reference evidence="3" key="1">
    <citation type="journal article" date="2015" name="Microbiology">
        <title>Genome of Methanoregula boonei 6A8 reveals adaptations to oligotrophic peatland environments.</title>
        <authorList>
            <person name="Braeuer S."/>
            <person name="Cadillo-Quiroz H."/>
            <person name="Kyrpides N."/>
            <person name="Woyke T."/>
            <person name="Goodwin L."/>
            <person name="Detter C."/>
            <person name="Podell S."/>
            <person name="Yavitt J.B."/>
            <person name="Zinder S.H."/>
        </authorList>
    </citation>
    <scope>NUCLEOTIDE SEQUENCE [LARGE SCALE GENOMIC DNA]</scope>
    <source>
        <strain evidence="3">DSM 21154 / JCM 14090 / 6A8</strain>
    </source>
</reference>
<name>A7IB24_METB6</name>
<accession>A7IB24</accession>
<evidence type="ECO:0000313" key="2">
    <source>
        <dbReference type="EMBL" id="ABS56935.1"/>
    </source>
</evidence>
<feature type="domain" description="PKD" evidence="1">
    <location>
        <begin position="362"/>
        <end position="443"/>
    </location>
</feature>
<dbReference type="PROSITE" id="PS51257">
    <property type="entry name" value="PROKAR_LIPOPROTEIN"/>
    <property type="match status" value="1"/>
</dbReference>
<dbReference type="Pfam" id="PF18911">
    <property type="entry name" value="PKD_4"/>
    <property type="match status" value="2"/>
</dbReference>
<dbReference type="eggNOG" id="arCOG02510">
    <property type="taxonomic scope" value="Archaea"/>
</dbReference>
<proteinExistence type="predicted"/>
<gene>
    <name evidence="2" type="ordered locus">Mboo_2421</name>
</gene>
<dbReference type="OrthoDB" id="103676at2157"/>
<protein>
    <submittedName>
        <fullName evidence="2">PKD domain containing protein</fullName>
    </submittedName>
</protein>
<sequence length="443" mass="46716" precursor="true">MYKPGVIACLFIVLLVGACGCSLAASGSGTANGTTAREMPTLPDTYVAGEGTPVPGNTVVTPAPVNTGPANIAGDQTNVTMTETSLPCNGNSCGFVSNSTSSNPDAPVSSFSANVTKVYVVPPNPVVPIQFTDGSTNSPTSWYWLFGEYGSTSDAQNPLFTYQGYNYYNVTLIAKNTYGSSSSTATISVCPVMTSFVSNTTNGNVPLTVNFTDTSAALSGTPSAYLDSHWFWKWDFGDGVTSTLQNPTHTYTAAGDYTVRLDSGNDLGSCWNTAEIVVQPFTATFTADPTSGLNPLTVLFVDTTTDPTETGRYWDFGDGTTSTMQHPTHTYSTAGNYVVTFDATDAYGWSNQTTTITVYSLPSVDFSAIPTSGVAGTTVSFIDESSGTPGPTSWYWDFGDGFDSTAQNPPHQYASAGMYTVSHSATNAHGTVWMNKTAYITIT</sequence>
<dbReference type="STRING" id="456442.Mboo_2421"/>
<dbReference type="PANTHER" id="PTHR36842:SF1">
    <property type="entry name" value="PROTEIN TOLB"/>
    <property type="match status" value="1"/>
</dbReference>
<dbReference type="AlphaFoldDB" id="A7IB24"/>
<dbReference type="SUPFAM" id="SSF49299">
    <property type="entry name" value="PKD domain"/>
    <property type="match status" value="4"/>
</dbReference>
<dbReference type="InterPro" id="IPR013783">
    <property type="entry name" value="Ig-like_fold"/>
</dbReference>
<dbReference type="HOGENOM" id="CLU_038660_0_0_2"/>
<organism evidence="2 3">
    <name type="scientific">Methanoregula boonei (strain DSM 21154 / JCM 14090 / 6A8)</name>
    <dbReference type="NCBI Taxonomy" id="456442"/>
    <lineage>
        <taxon>Archaea</taxon>
        <taxon>Methanobacteriati</taxon>
        <taxon>Methanobacteriota</taxon>
        <taxon>Stenosarchaea group</taxon>
        <taxon>Methanomicrobia</taxon>
        <taxon>Methanomicrobiales</taxon>
        <taxon>Methanoregulaceae</taxon>
        <taxon>Methanoregula</taxon>
    </lineage>
</organism>
<dbReference type="InterPro" id="IPR022409">
    <property type="entry name" value="PKD/Chitinase_dom"/>
</dbReference>
<dbReference type="SMART" id="SM00089">
    <property type="entry name" value="PKD"/>
    <property type="match status" value="4"/>
</dbReference>
<evidence type="ECO:0000259" key="1">
    <source>
        <dbReference type="PROSITE" id="PS50093"/>
    </source>
</evidence>
<feature type="domain" description="PKD" evidence="1">
    <location>
        <begin position="129"/>
        <end position="189"/>
    </location>
</feature>
<dbReference type="PROSITE" id="PS50093">
    <property type="entry name" value="PKD"/>
    <property type="match status" value="4"/>
</dbReference>
<dbReference type="Proteomes" id="UP000002408">
    <property type="component" value="Chromosome"/>
</dbReference>
<dbReference type="CDD" id="cd00146">
    <property type="entry name" value="PKD"/>
    <property type="match status" value="4"/>
</dbReference>
<dbReference type="eggNOG" id="arCOG03991">
    <property type="taxonomic scope" value="Archaea"/>
</dbReference>
<dbReference type="EMBL" id="CP000780">
    <property type="protein sequence ID" value="ABS56935.1"/>
    <property type="molecule type" value="Genomic_DNA"/>
</dbReference>
<dbReference type="InterPro" id="IPR000601">
    <property type="entry name" value="PKD_dom"/>
</dbReference>
<feature type="domain" description="PKD" evidence="1">
    <location>
        <begin position="281"/>
        <end position="358"/>
    </location>
</feature>
<dbReference type="FunFam" id="2.60.40.10:FF:000270">
    <property type="entry name" value="Cell surface protein"/>
    <property type="match status" value="1"/>
</dbReference>
<dbReference type="InterPro" id="IPR035986">
    <property type="entry name" value="PKD_dom_sf"/>
</dbReference>
<dbReference type="KEGG" id="mbn:Mboo_2421"/>